<protein>
    <submittedName>
        <fullName evidence="2">GNAT family N-acetyltransferase</fullName>
    </submittedName>
</protein>
<dbReference type="Gene3D" id="3.40.630.30">
    <property type="match status" value="1"/>
</dbReference>
<dbReference type="KEGG" id="lse:F1C12_15850"/>
<dbReference type="Proteomes" id="UP000515511">
    <property type="component" value="Chromosome"/>
</dbReference>
<reference evidence="3" key="1">
    <citation type="submission" date="2019-09" db="EMBL/GenBank/DDBJ databases">
        <title>Antimicrobial potential of Antarctic Bacteria.</title>
        <authorList>
            <person name="Benaud N."/>
            <person name="Edwards R.J."/>
            <person name="Ferrari B.C."/>
        </authorList>
    </citation>
    <scope>NUCLEOTIDE SEQUENCE [LARGE SCALE GENOMIC DNA]</scope>
    <source>
        <strain evidence="3">INR9</strain>
    </source>
</reference>
<dbReference type="PROSITE" id="PS51186">
    <property type="entry name" value="GNAT"/>
    <property type="match status" value="1"/>
</dbReference>
<gene>
    <name evidence="2" type="ORF">F1C12_15850</name>
</gene>
<dbReference type="EMBL" id="CP043641">
    <property type="protein sequence ID" value="QNE36439.1"/>
    <property type="molecule type" value="Genomic_DNA"/>
</dbReference>
<dbReference type="InterPro" id="IPR016181">
    <property type="entry name" value="Acyl_CoA_acyltransferase"/>
</dbReference>
<dbReference type="Pfam" id="PF00583">
    <property type="entry name" value="Acetyltransf_1"/>
    <property type="match status" value="1"/>
</dbReference>
<dbReference type="SUPFAM" id="SSF55729">
    <property type="entry name" value="Acyl-CoA N-acyltransferases (Nat)"/>
    <property type="match status" value="1"/>
</dbReference>
<dbReference type="RefSeq" id="WP_185275877.1">
    <property type="nucleotide sequence ID" value="NZ_CP043641.1"/>
</dbReference>
<evidence type="ECO:0000313" key="2">
    <source>
        <dbReference type="EMBL" id="QNE36439.1"/>
    </source>
</evidence>
<name>A0A7G6YD74_9MICO</name>
<sequence length="202" mass="21657">MGDGSGFRVLPATPERWDDVVRVLGARSAGPDACWCQRFLDGGGPDHRDALRIQLDRADVPFGLIAYDGDDAVGWTRVMPRAALPGVLANRAVRSALQNAGGHDGDAGWWVTCVVVRREARGRGVGAALLEAAAEWARDHGATHLDGHPVDVERLAGRPSAAALFTGTERMFAASGFREVARTYPSRPIMRREFGDVASSGR</sequence>
<accession>A0A7G6YD74</accession>
<organism evidence="2 3">
    <name type="scientific">Leifsonia shinshuensis</name>
    <dbReference type="NCBI Taxonomy" id="150026"/>
    <lineage>
        <taxon>Bacteria</taxon>
        <taxon>Bacillati</taxon>
        <taxon>Actinomycetota</taxon>
        <taxon>Actinomycetes</taxon>
        <taxon>Micrococcales</taxon>
        <taxon>Microbacteriaceae</taxon>
        <taxon>Leifsonia</taxon>
    </lineage>
</organism>
<feature type="domain" description="N-acetyltransferase" evidence="1">
    <location>
        <begin position="7"/>
        <end position="195"/>
    </location>
</feature>
<keyword evidence="2" id="KW-0808">Transferase</keyword>
<evidence type="ECO:0000259" key="1">
    <source>
        <dbReference type="PROSITE" id="PS51186"/>
    </source>
</evidence>
<evidence type="ECO:0000313" key="3">
    <source>
        <dbReference type="Proteomes" id="UP000515511"/>
    </source>
</evidence>
<dbReference type="GO" id="GO:0016747">
    <property type="term" value="F:acyltransferase activity, transferring groups other than amino-acyl groups"/>
    <property type="evidence" value="ECO:0007669"/>
    <property type="project" value="InterPro"/>
</dbReference>
<proteinExistence type="predicted"/>
<dbReference type="InterPro" id="IPR000182">
    <property type="entry name" value="GNAT_dom"/>
</dbReference>
<dbReference type="AlphaFoldDB" id="A0A7G6YD74"/>